<dbReference type="InterPro" id="IPR000907">
    <property type="entry name" value="LipOase"/>
</dbReference>
<dbReference type="Gene3D" id="1.20.245.10">
    <property type="entry name" value="Lipoxygenase-1, Domain 5"/>
    <property type="match status" value="1"/>
</dbReference>
<feature type="domain" description="Lipoxygenase" evidence="4">
    <location>
        <begin position="153"/>
        <end position="568"/>
    </location>
</feature>
<dbReference type="InterPro" id="IPR013819">
    <property type="entry name" value="LipOase_C"/>
</dbReference>
<name>A0ABT5BHG1_9BACT</name>
<evidence type="ECO:0000313" key="5">
    <source>
        <dbReference type="EMBL" id="MDC0672411.1"/>
    </source>
</evidence>
<evidence type="ECO:0000313" key="6">
    <source>
        <dbReference type="Proteomes" id="UP001217838"/>
    </source>
</evidence>
<dbReference type="Proteomes" id="UP001217838">
    <property type="component" value="Unassembled WGS sequence"/>
</dbReference>
<keyword evidence="6" id="KW-1185">Reference proteome</keyword>
<evidence type="ECO:0000256" key="2">
    <source>
        <dbReference type="ARBA" id="ARBA00023002"/>
    </source>
</evidence>
<dbReference type="PROSITE" id="PS51393">
    <property type="entry name" value="LIPOXYGENASE_3"/>
    <property type="match status" value="1"/>
</dbReference>
<dbReference type="Pfam" id="PF00305">
    <property type="entry name" value="Lipoxygenase"/>
    <property type="match status" value="1"/>
</dbReference>
<proteinExistence type="predicted"/>
<evidence type="ECO:0000256" key="1">
    <source>
        <dbReference type="ARBA" id="ARBA00022723"/>
    </source>
</evidence>
<protein>
    <submittedName>
        <fullName evidence="5">Lipoxygenase family protein</fullName>
    </submittedName>
</protein>
<dbReference type="PANTHER" id="PTHR11771">
    <property type="entry name" value="LIPOXYGENASE"/>
    <property type="match status" value="1"/>
</dbReference>
<dbReference type="Gene3D" id="3.10.450.60">
    <property type="match status" value="1"/>
</dbReference>
<sequence length="568" mass="61002">MNPRPEFAPPFDLLPPQLSLPQDDGDRSGRARKLERARDAYRYSYDKANIRGLAMCEQLPDEELPDAGWRVGLAGVAARLVANAVKVSGLPEPAQLAELVRAVEKDGLEGGLREVGGVVVAGEAGQTIARLGDYAGLFHEWRVPAEAGELHLDSTFARMRLAGPNPAWIRRVDPGAGLPSDFAVEAHHYAAAVGSADTMDAALAEGRLFLCEYRQLLDLPPGAVPVPAGITIDYATDPVGWNAAYKAREAAYGQGARAKALVAPLALFAAIGGRLTPIAIQLFPQGHRGRRYPVFTPRDGLAWIAAKAALHAADGTVHETVSHLGLTHLVQEAFYLALHNNLSVRHPLHRLLAPHFEGTLSINAGADKSLVSPAGYVDKLLLTTIGGAIELTGKAVQSYDFTASIFPRQLAARGVDDPAVLRDYPYRDDGQLVWRAIESFVTAYLQQYCRSDEDVAQDGELQAMVRQVGAYRTPDAAGRLCGGGIGGVGEGGAQVRTRGYLIQMVTQIIWNGSAQHAAVNFPQADPMAYSPHYPLALRGPAPEGTAVSEAEYLQMLPTTNRRTFSCSF</sequence>
<dbReference type="SUPFAM" id="SSF48484">
    <property type="entry name" value="Lipoxigenase"/>
    <property type="match status" value="1"/>
</dbReference>
<feature type="compositionally biased region" description="Low complexity" evidence="3">
    <location>
        <begin position="9"/>
        <end position="22"/>
    </location>
</feature>
<dbReference type="RefSeq" id="WP_272004091.1">
    <property type="nucleotide sequence ID" value="NZ_JAQNDN010000019.1"/>
</dbReference>
<feature type="region of interest" description="Disordered" evidence="3">
    <location>
        <begin position="1"/>
        <end position="33"/>
    </location>
</feature>
<dbReference type="EMBL" id="JAQNDN010000019">
    <property type="protein sequence ID" value="MDC0672411.1"/>
    <property type="molecule type" value="Genomic_DNA"/>
</dbReference>
<organism evidence="5 6">
    <name type="scientific">Nannocystis radixulma</name>
    <dbReference type="NCBI Taxonomy" id="2995305"/>
    <lineage>
        <taxon>Bacteria</taxon>
        <taxon>Pseudomonadati</taxon>
        <taxon>Myxococcota</taxon>
        <taxon>Polyangia</taxon>
        <taxon>Nannocystales</taxon>
        <taxon>Nannocystaceae</taxon>
        <taxon>Nannocystis</taxon>
    </lineage>
</organism>
<dbReference type="PRINTS" id="PR00087">
    <property type="entry name" value="LIPOXYGENASE"/>
</dbReference>
<evidence type="ECO:0000256" key="3">
    <source>
        <dbReference type="SAM" id="MobiDB-lite"/>
    </source>
</evidence>
<gene>
    <name evidence="5" type="ORF">POL58_31975</name>
</gene>
<dbReference type="InterPro" id="IPR036226">
    <property type="entry name" value="LipOase_C_sf"/>
</dbReference>
<reference evidence="5 6" key="1">
    <citation type="submission" date="2022-11" db="EMBL/GenBank/DDBJ databases">
        <title>Minimal conservation of predation-associated metabolite biosynthetic gene clusters underscores biosynthetic potential of Myxococcota including descriptions for ten novel species: Archangium lansinium sp. nov., Myxococcus landrumus sp. nov., Nannocystis bai.</title>
        <authorList>
            <person name="Ahearne A."/>
            <person name="Stevens C."/>
            <person name="Dowd S."/>
        </authorList>
    </citation>
    <scope>NUCLEOTIDE SEQUENCE [LARGE SCALE GENOMIC DNA]</scope>
    <source>
        <strain evidence="5 6">NCELM</strain>
    </source>
</reference>
<evidence type="ECO:0000259" key="4">
    <source>
        <dbReference type="PROSITE" id="PS51393"/>
    </source>
</evidence>
<comment type="caution">
    <text evidence="5">The sequence shown here is derived from an EMBL/GenBank/DDBJ whole genome shotgun (WGS) entry which is preliminary data.</text>
</comment>
<accession>A0ABT5BHG1</accession>
<keyword evidence="2" id="KW-0560">Oxidoreductase</keyword>
<keyword evidence="1" id="KW-0479">Metal-binding</keyword>
<feature type="compositionally biased region" description="Basic and acidic residues" evidence="3">
    <location>
        <begin position="24"/>
        <end position="33"/>
    </location>
</feature>